<dbReference type="Proteomes" id="UP000295151">
    <property type="component" value="Unassembled WGS sequence"/>
</dbReference>
<dbReference type="GO" id="GO:0016787">
    <property type="term" value="F:hydrolase activity"/>
    <property type="evidence" value="ECO:0007669"/>
    <property type="project" value="InterPro"/>
</dbReference>
<evidence type="ECO:0000259" key="3">
    <source>
        <dbReference type="Pfam" id="PF02230"/>
    </source>
</evidence>
<dbReference type="Pfam" id="PF02230">
    <property type="entry name" value="Abhydrolase_2"/>
    <property type="match status" value="1"/>
</dbReference>
<reference evidence="4 5" key="1">
    <citation type="submission" date="2019-03" db="EMBL/GenBank/DDBJ databases">
        <title>Genomic Encyclopedia of Type Strains, Phase III (KMG-III): the genomes of soil and plant-associated and newly described type strains.</title>
        <authorList>
            <person name="Whitman W."/>
        </authorList>
    </citation>
    <scope>NUCLEOTIDE SEQUENCE [LARGE SCALE GENOMIC DNA]</scope>
    <source>
        <strain evidence="4 5">VKM Ac-2575</strain>
    </source>
</reference>
<name>A0A4R7T5Q0_9ACTN</name>
<protein>
    <submittedName>
        <fullName evidence="4">Polyhydroxybutyrate depolymerase</fullName>
    </submittedName>
</protein>
<comment type="caution">
    <text evidence="4">The sequence shown here is derived from an EMBL/GenBank/DDBJ whole genome shotgun (WGS) entry which is preliminary data.</text>
</comment>
<dbReference type="InterPro" id="IPR003140">
    <property type="entry name" value="PLipase/COase/thioEstase"/>
</dbReference>
<dbReference type="EMBL" id="SOCE01000001">
    <property type="protein sequence ID" value="TDU87172.1"/>
    <property type="molecule type" value="Genomic_DNA"/>
</dbReference>
<dbReference type="PANTHER" id="PTHR43037">
    <property type="entry name" value="UNNAMED PRODUCT-RELATED"/>
    <property type="match status" value="1"/>
</dbReference>
<feature type="compositionally biased region" description="Basic and acidic residues" evidence="2">
    <location>
        <begin position="316"/>
        <end position="340"/>
    </location>
</feature>
<keyword evidence="1" id="KW-0732">Signal</keyword>
<dbReference type="RefSeq" id="WP_133976981.1">
    <property type="nucleotide sequence ID" value="NZ_SOCE01000001.1"/>
</dbReference>
<evidence type="ECO:0000256" key="2">
    <source>
        <dbReference type="SAM" id="MobiDB-lite"/>
    </source>
</evidence>
<sequence>MNDVGVDGQLTIGGLVRTFTLRLPRVDPGAKPLVLVLHGNHPEAGGWIMREWTTFDREADARGWVVAYPDGHGGSWADGRGVTSADEAGVDDVAFLRALIDHAAERYGTTPDRTVVAGASNGAFMAHRLALTSGDRVAVLAAVAGTLPASLSHLRPAYAVSALLIHGDADQLAPIGGGYSRRRGPNGELRGRTLSLEETADHYRTIDRCPRGQADATRVTFTGGVGGTQVAAWTVPGGGHSWPGAPTNPDHPEPTSTDFDAAAEISRFAARLLLPADDRRLLRLAAEHALGDGAGADSGEQGNQDARGDGAVTRIDAVEGRVASEDANEQHGHPHRDNCHRGPHLTNENP</sequence>
<keyword evidence="5" id="KW-1185">Reference proteome</keyword>
<feature type="domain" description="Phospholipase/carboxylesterase/thioesterase" evidence="3">
    <location>
        <begin position="85"/>
        <end position="178"/>
    </location>
</feature>
<dbReference type="InterPro" id="IPR050955">
    <property type="entry name" value="Plant_Biomass_Hydrol_Est"/>
</dbReference>
<dbReference type="Gene3D" id="3.40.50.1820">
    <property type="entry name" value="alpha/beta hydrolase"/>
    <property type="match status" value="1"/>
</dbReference>
<evidence type="ECO:0000313" key="4">
    <source>
        <dbReference type="EMBL" id="TDU87172.1"/>
    </source>
</evidence>
<evidence type="ECO:0000256" key="1">
    <source>
        <dbReference type="ARBA" id="ARBA00022729"/>
    </source>
</evidence>
<dbReference type="InterPro" id="IPR029058">
    <property type="entry name" value="AB_hydrolase_fold"/>
</dbReference>
<dbReference type="OrthoDB" id="9767239at2"/>
<proteinExistence type="predicted"/>
<dbReference type="PANTHER" id="PTHR43037:SF1">
    <property type="entry name" value="BLL1128 PROTEIN"/>
    <property type="match status" value="1"/>
</dbReference>
<feature type="region of interest" description="Disordered" evidence="2">
    <location>
        <begin position="234"/>
        <end position="256"/>
    </location>
</feature>
<feature type="region of interest" description="Disordered" evidence="2">
    <location>
        <begin position="292"/>
        <end position="350"/>
    </location>
</feature>
<dbReference type="AlphaFoldDB" id="A0A4R7T5Q0"/>
<accession>A0A4R7T5Q0</accession>
<dbReference type="SUPFAM" id="SSF53474">
    <property type="entry name" value="alpha/beta-Hydrolases"/>
    <property type="match status" value="1"/>
</dbReference>
<gene>
    <name evidence="4" type="ORF">EV138_0690</name>
</gene>
<organism evidence="4 5">
    <name type="scientific">Kribbella voronezhensis</name>
    <dbReference type="NCBI Taxonomy" id="2512212"/>
    <lineage>
        <taxon>Bacteria</taxon>
        <taxon>Bacillati</taxon>
        <taxon>Actinomycetota</taxon>
        <taxon>Actinomycetes</taxon>
        <taxon>Propionibacteriales</taxon>
        <taxon>Kribbellaceae</taxon>
        <taxon>Kribbella</taxon>
    </lineage>
</organism>
<evidence type="ECO:0000313" key="5">
    <source>
        <dbReference type="Proteomes" id="UP000295151"/>
    </source>
</evidence>